<dbReference type="OrthoDB" id="9803736at2"/>
<organism evidence="3 4">
    <name type="scientific">Rufibacter hautae</name>
    <dbReference type="NCBI Taxonomy" id="2595005"/>
    <lineage>
        <taxon>Bacteria</taxon>
        <taxon>Pseudomonadati</taxon>
        <taxon>Bacteroidota</taxon>
        <taxon>Cytophagia</taxon>
        <taxon>Cytophagales</taxon>
        <taxon>Hymenobacteraceae</taxon>
        <taxon>Rufibacter</taxon>
    </lineage>
</organism>
<evidence type="ECO:0000259" key="2">
    <source>
        <dbReference type="Pfam" id="PF14338"/>
    </source>
</evidence>
<dbReference type="InterPro" id="IPR007560">
    <property type="entry name" value="Restrct_endonuc_IV_Mrr"/>
</dbReference>
<reference evidence="3 4" key="1">
    <citation type="submission" date="2019-07" db="EMBL/GenBank/DDBJ databases">
        <title>Rufibacter sp. nov., isolated from lake sediment.</title>
        <authorList>
            <person name="Qu J.-H."/>
        </authorList>
    </citation>
    <scope>NUCLEOTIDE SEQUENCE [LARGE SCALE GENOMIC DNA]</scope>
    <source>
        <strain evidence="3 4">NBS58-1</strain>
    </source>
</reference>
<keyword evidence="3" id="KW-0378">Hydrolase</keyword>
<keyword evidence="4" id="KW-1185">Reference proteome</keyword>
<dbReference type="AlphaFoldDB" id="A0A5B6TJ07"/>
<dbReference type="Gene3D" id="3.40.1350.10">
    <property type="match status" value="1"/>
</dbReference>
<dbReference type="InterPro" id="IPR011856">
    <property type="entry name" value="tRNA_endonuc-like_dom_sf"/>
</dbReference>
<proteinExistence type="predicted"/>
<evidence type="ECO:0000313" key="3">
    <source>
        <dbReference type="EMBL" id="KAA3439345.1"/>
    </source>
</evidence>
<dbReference type="Pfam" id="PF14338">
    <property type="entry name" value="Mrr_N"/>
    <property type="match status" value="1"/>
</dbReference>
<dbReference type="GO" id="GO:0003677">
    <property type="term" value="F:DNA binding"/>
    <property type="evidence" value="ECO:0007669"/>
    <property type="project" value="InterPro"/>
</dbReference>
<dbReference type="InterPro" id="IPR011335">
    <property type="entry name" value="Restrct_endonuc-II-like"/>
</dbReference>
<dbReference type="SUPFAM" id="SSF52980">
    <property type="entry name" value="Restriction endonuclease-like"/>
    <property type="match status" value="1"/>
</dbReference>
<evidence type="ECO:0000313" key="4">
    <source>
        <dbReference type="Proteomes" id="UP000324133"/>
    </source>
</evidence>
<dbReference type="Proteomes" id="UP000324133">
    <property type="component" value="Unassembled WGS sequence"/>
</dbReference>
<dbReference type="GO" id="GO:0009307">
    <property type="term" value="P:DNA restriction-modification system"/>
    <property type="evidence" value="ECO:0007669"/>
    <property type="project" value="InterPro"/>
</dbReference>
<keyword evidence="3" id="KW-0255">Endonuclease</keyword>
<feature type="domain" description="Restriction endonuclease type IV Mrr" evidence="1">
    <location>
        <begin position="158"/>
        <end position="279"/>
    </location>
</feature>
<dbReference type="InterPro" id="IPR025745">
    <property type="entry name" value="Mrr-like_N_dom"/>
</dbReference>
<gene>
    <name evidence="3" type="ORF">FOA19_01275</name>
</gene>
<feature type="domain" description="Restriction system protein Mrr-like N-terminal" evidence="2">
    <location>
        <begin position="6"/>
        <end position="91"/>
    </location>
</feature>
<dbReference type="GO" id="GO:0015666">
    <property type="term" value="F:restriction endodeoxyribonuclease activity"/>
    <property type="evidence" value="ECO:0007669"/>
    <property type="project" value="TreeGrafter"/>
</dbReference>
<dbReference type="PANTHER" id="PTHR30015">
    <property type="entry name" value="MRR RESTRICTION SYSTEM PROTEIN"/>
    <property type="match status" value="1"/>
</dbReference>
<comment type="caution">
    <text evidence="3">The sequence shown here is derived from an EMBL/GenBank/DDBJ whole genome shotgun (WGS) entry which is preliminary data.</text>
</comment>
<sequence length="305" mass="33797">MAIPDYQTIMLPLLKFSSDGKEHKTREAVEALATYFNLTQEDLTELLPSGTQPTFSNRVGWATTYLKKAGLLESSKKSYFNVTERGRKVLAENPTTINVKFLNQFPEFIDFKLATNSNGSGSTQQSPITESTSTPEEILENAYQGIRQELVEEILTKIKALTPSFFEKLVVQLLVKMGYGGSFREAGKALGKSGDGGIDGIIKEDILGLDVIYIQAKRWDNNPVGRPDIQSFVGALAGQGAKKGVFITTSRFSSDAIAYTPRNETKIVLIDGQQLAQYMIDYNLGVSVSKSYEVKKLDLDFFEEE</sequence>
<dbReference type="PANTHER" id="PTHR30015:SF7">
    <property type="entry name" value="TYPE IV METHYL-DIRECTED RESTRICTION ENZYME ECOKMRR"/>
    <property type="match status" value="1"/>
</dbReference>
<accession>A0A5B6TJ07</accession>
<keyword evidence="3" id="KW-0540">Nuclease</keyword>
<protein>
    <submittedName>
        <fullName evidence="3">Restriction endonuclease</fullName>
    </submittedName>
</protein>
<dbReference type="Pfam" id="PF04471">
    <property type="entry name" value="Mrr_cat"/>
    <property type="match status" value="1"/>
</dbReference>
<name>A0A5B6TJ07_9BACT</name>
<dbReference type="InterPro" id="IPR052906">
    <property type="entry name" value="Type_IV_Methyl-Rstrct_Enzyme"/>
</dbReference>
<dbReference type="RefSeq" id="WP_149088989.1">
    <property type="nucleotide sequence ID" value="NZ_VKKY01000001.1"/>
</dbReference>
<evidence type="ECO:0000259" key="1">
    <source>
        <dbReference type="Pfam" id="PF04471"/>
    </source>
</evidence>
<dbReference type="EMBL" id="VKKY01000001">
    <property type="protein sequence ID" value="KAA3439345.1"/>
    <property type="molecule type" value="Genomic_DNA"/>
</dbReference>